<dbReference type="RefSeq" id="WP_068440720.1">
    <property type="nucleotide sequence ID" value="NZ_CP013862.1"/>
</dbReference>
<gene>
    <name evidence="1" type="ORF">AOX59_01285</name>
</gene>
<dbReference type="KEGG" id="lao:AOX59_01285"/>
<reference evidence="1 2" key="1">
    <citation type="submission" date="2016-01" db="EMBL/GenBank/DDBJ databases">
        <title>Complete genome sequence of strain Lentibacillus amyloliquefaciens LAM0015T isolated from saline sediment.</title>
        <authorList>
            <person name="Wang J.-L."/>
            <person name="He M.-X."/>
        </authorList>
    </citation>
    <scope>NUCLEOTIDE SEQUENCE [LARGE SCALE GENOMIC DNA]</scope>
    <source>
        <strain evidence="1 2">LAM0015</strain>
    </source>
</reference>
<evidence type="ECO:0000313" key="1">
    <source>
        <dbReference type="EMBL" id="ALX47351.1"/>
    </source>
</evidence>
<accession>A0A0U4EVG8</accession>
<evidence type="ECO:0000313" key="2">
    <source>
        <dbReference type="Proteomes" id="UP000050331"/>
    </source>
</evidence>
<dbReference type="EMBL" id="CP013862">
    <property type="protein sequence ID" value="ALX47351.1"/>
    <property type="molecule type" value="Genomic_DNA"/>
</dbReference>
<evidence type="ECO:0008006" key="3">
    <source>
        <dbReference type="Google" id="ProtNLM"/>
    </source>
</evidence>
<dbReference type="STRING" id="1472767.AOX59_01285"/>
<organism evidence="1 2">
    <name type="scientific">Lentibacillus amyloliquefaciens</name>
    <dbReference type="NCBI Taxonomy" id="1472767"/>
    <lineage>
        <taxon>Bacteria</taxon>
        <taxon>Bacillati</taxon>
        <taxon>Bacillota</taxon>
        <taxon>Bacilli</taxon>
        <taxon>Bacillales</taxon>
        <taxon>Bacillaceae</taxon>
        <taxon>Lentibacillus</taxon>
    </lineage>
</organism>
<sequence>MILPITGKVAYAITLDPTVWIFDKRKILLEEAFNAKSQKVDEEDEVKKASERWDRAVNTEKQKQSVNKNITKAEGKKFLENSYVMPIKEFLTNTSVKEDAQNAILETANGEETIPLKTLENSLLLFALDGKPLKEDGPVHLFYNDGSNRDNPIKSIKKIIID</sequence>
<dbReference type="OrthoDB" id="2404998at2"/>
<name>A0A0U4EVG8_9BACI</name>
<proteinExistence type="predicted"/>
<protein>
    <recommendedName>
        <fullName evidence="3">Peptidyl-prolyl cis-trans isomerase</fullName>
    </recommendedName>
</protein>
<dbReference type="Proteomes" id="UP000050331">
    <property type="component" value="Chromosome"/>
</dbReference>
<dbReference type="AlphaFoldDB" id="A0A0U4EVG8"/>
<keyword evidence="2" id="KW-1185">Reference proteome</keyword>